<dbReference type="Pfam" id="PF03453">
    <property type="entry name" value="MoeA_N"/>
    <property type="match status" value="1"/>
</dbReference>
<dbReference type="Pfam" id="PF00994">
    <property type="entry name" value="MoCF_biosynth"/>
    <property type="match status" value="1"/>
</dbReference>
<evidence type="ECO:0000256" key="1">
    <source>
        <dbReference type="ARBA" id="ARBA00002901"/>
    </source>
</evidence>
<dbReference type="PANTHER" id="PTHR10192">
    <property type="entry name" value="MOLYBDOPTERIN BIOSYNTHESIS PROTEIN"/>
    <property type="match status" value="1"/>
</dbReference>
<dbReference type="SUPFAM" id="SSF63867">
    <property type="entry name" value="MoeA C-terminal domain-like"/>
    <property type="match status" value="1"/>
</dbReference>
<dbReference type="CDD" id="cd00887">
    <property type="entry name" value="MoeA"/>
    <property type="match status" value="1"/>
</dbReference>
<name>A0A137S593_9GAMM</name>
<dbReference type="InterPro" id="IPR038987">
    <property type="entry name" value="MoeA-like"/>
</dbReference>
<keyword evidence="6" id="KW-0500">Molybdenum</keyword>
<evidence type="ECO:0000256" key="2">
    <source>
        <dbReference type="ARBA" id="ARBA00005046"/>
    </source>
</evidence>
<dbReference type="Pfam" id="PF03454">
    <property type="entry name" value="MoeA_C"/>
    <property type="match status" value="1"/>
</dbReference>
<dbReference type="NCBIfam" id="TIGR00177">
    <property type="entry name" value="molyb_syn"/>
    <property type="match status" value="1"/>
</dbReference>
<evidence type="ECO:0000256" key="3">
    <source>
        <dbReference type="ARBA" id="ARBA00010763"/>
    </source>
</evidence>
<keyword evidence="4 6" id="KW-0501">Molybdenum cofactor biosynthesis</keyword>
<comment type="function">
    <text evidence="1 6">Catalyzes the insertion of molybdate into adenylated molybdopterin with the concomitant release of AMP.</text>
</comment>
<dbReference type="AlphaFoldDB" id="A0A137S593"/>
<dbReference type="InterPro" id="IPR036425">
    <property type="entry name" value="MoaB/Mog-like_dom_sf"/>
</dbReference>
<protein>
    <recommendedName>
        <fullName evidence="6">Molybdopterin molybdenumtransferase</fullName>
        <ecNumber evidence="6">2.10.1.1</ecNumber>
    </recommendedName>
</protein>
<dbReference type="Gene3D" id="3.90.105.10">
    <property type="entry name" value="Molybdopterin biosynthesis moea protein, domain 2"/>
    <property type="match status" value="1"/>
</dbReference>
<evidence type="ECO:0000259" key="7">
    <source>
        <dbReference type="SMART" id="SM00852"/>
    </source>
</evidence>
<dbReference type="EMBL" id="LOCO01000022">
    <property type="protein sequence ID" value="KXO07601.1"/>
    <property type="molecule type" value="Genomic_DNA"/>
</dbReference>
<dbReference type="RefSeq" id="WP_061333160.1">
    <property type="nucleotide sequence ID" value="NZ_LOCO01000022.1"/>
</dbReference>
<evidence type="ECO:0000256" key="6">
    <source>
        <dbReference type="RuleBase" id="RU365090"/>
    </source>
</evidence>
<evidence type="ECO:0000313" key="8">
    <source>
        <dbReference type="EMBL" id="KXO07601.1"/>
    </source>
</evidence>
<dbReference type="EC" id="2.10.1.1" evidence="6"/>
<comment type="similarity">
    <text evidence="3 6">Belongs to the MoeA family.</text>
</comment>
<feature type="domain" description="MoaB/Mog" evidence="7">
    <location>
        <begin position="203"/>
        <end position="340"/>
    </location>
</feature>
<comment type="catalytic activity">
    <reaction evidence="5">
        <text>adenylyl-molybdopterin + molybdate = Mo-molybdopterin + AMP + H(+)</text>
        <dbReference type="Rhea" id="RHEA:35047"/>
        <dbReference type="ChEBI" id="CHEBI:15378"/>
        <dbReference type="ChEBI" id="CHEBI:36264"/>
        <dbReference type="ChEBI" id="CHEBI:62727"/>
        <dbReference type="ChEBI" id="CHEBI:71302"/>
        <dbReference type="ChEBI" id="CHEBI:456215"/>
        <dbReference type="EC" id="2.10.1.1"/>
    </reaction>
</comment>
<keyword evidence="6" id="KW-0808">Transferase</keyword>
<keyword evidence="6" id="KW-0479">Metal-binding</keyword>
<dbReference type="Proteomes" id="UP000070282">
    <property type="component" value="Unassembled WGS sequence"/>
</dbReference>
<keyword evidence="6" id="KW-0460">Magnesium</keyword>
<comment type="cofactor">
    <cofactor evidence="6">
        <name>Mg(2+)</name>
        <dbReference type="ChEBI" id="CHEBI:18420"/>
    </cofactor>
</comment>
<reference evidence="9" key="1">
    <citation type="submission" date="2015-12" db="EMBL/GenBank/DDBJ databases">
        <authorList>
            <person name="Lima A."/>
            <person name="Farahani Zayas N."/>
            <person name="Castro Da Silva M.A."/>
            <person name="Cabral A."/>
            <person name="Pessatti M.L."/>
        </authorList>
    </citation>
    <scope>NUCLEOTIDE SEQUENCE [LARGE SCALE GENOMIC DNA]</scope>
    <source>
        <strain evidence="9">LAMA 842</strain>
    </source>
</reference>
<dbReference type="InterPro" id="IPR036135">
    <property type="entry name" value="MoeA_linker/N_sf"/>
</dbReference>
<dbReference type="SUPFAM" id="SSF63882">
    <property type="entry name" value="MoeA N-terminal region -like"/>
    <property type="match status" value="1"/>
</dbReference>
<gene>
    <name evidence="8" type="ORF">J122_3310</name>
</gene>
<accession>A0A137S593</accession>
<evidence type="ECO:0000256" key="4">
    <source>
        <dbReference type="ARBA" id="ARBA00023150"/>
    </source>
</evidence>
<dbReference type="Gene3D" id="3.40.980.10">
    <property type="entry name" value="MoaB/Mog-like domain"/>
    <property type="match status" value="1"/>
</dbReference>
<dbReference type="GO" id="GO:0005829">
    <property type="term" value="C:cytosol"/>
    <property type="evidence" value="ECO:0007669"/>
    <property type="project" value="TreeGrafter"/>
</dbReference>
<dbReference type="InterPro" id="IPR008284">
    <property type="entry name" value="MoCF_biosynth_CS"/>
</dbReference>
<dbReference type="Gene3D" id="2.40.340.10">
    <property type="entry name" value="MoeA, C-terminal, domain IV"/>
    <property type="match status" value="1"/>
</dbReference>
<proteinExistence type="inferred from homology"/>
<dbReference type="SUPFAM" id="SSF53218">
    <property type="entry name" value="Molybdenum cofactor biosynthesis proteins"/>
    <property type="match status" value="1"/>
</dbReference>
<evidence type="ECO:0000256" key="5">
    <source>
        <dbReference type="ARBA" id="ARBA00047317"/>
    </source>
</evidence>
<dbReference type="PATRIC" id="fig|1306954.6.peg.1879"/>
<dbReference type="InterPro" id="IPR001453">
    <property type="entry name" value="MoaB/Mog_dom"/>
</dbReference>
<dbReference type="GO" id="GO:0006777">
    <property type="term" value="P:Mo-molybdopterin cofactor biosynthetic process"/>
    <property type="evidence" value="ECO:0007669"/>
    <property type="project" value="UniProtKB-UniRule"/>
</dbReference>
<dbReference type="SMART" id="SM00852">
    <property type="entry name" value="MoCF_biosynth"/>
    <property type="match status" value="1"/>
</dbReference>
<evidence type="ECO:0000313" key="9">
    <source>
        <dbReference type="Proteomes" id="UP000070282"/>
    </source>
</evidence>
<keyword evidence="9" id="KW-1185">Reference proteome</keyword>
<dbReference type="GO" id="GO:0061599">
    <property type="term" value="F:molybdopterin molybdotransferase activity"/>
    <property type="evidence" value="ECO:0007669"/>
    <property type="project" value="UniProtKB-UniRule"/>
</dbReference>
<dbReference type="InterPro" id="IPR005111">
    <property type="entry name" value="MoeA_C_domain_IV"/>
</dbReference>
<comment type="caution">
    <text evidence="8">The sequence shown here is derived from an EMBL/GenBank/DDBJ whole genome shotgun (WGS) entry which is preliminary data.</text>
</comment>
<sequence>MSNAANNGSPTKPLRNDCFALPPGVNWTPVDEALARLRSRLHPVVGVDQDIPLAQLNGRILAKDVYAPRAHPPSCNSAVDGYALAGPLTEVPCVLPLVDGRSAAGEPYTGQVPEGHAIRILTGAVMPAGTDTVVLEEDCEVIDGQLHLNGTLKAGANRRKAGEDIQAQDCILTAGTRLTPTQISVLASVGIESVDVYQRLRVGVLSTGDEVKPVGAPVTDWQIYDANRPMLSAMVTQLGYELVDLGHALDRAEDVKAALERGADQCDLILTSGGVSAGDEDHVSKTLKAHGDISNWRIAIKPGRPLALAMFKGTPVVGLPGNPVAAWVCALRFGVPAMALLAGGEWFEPTSYLIPANFSKNKKPGRSEMLRARVRDGQVEVFGSEGSGRVTGLAWSEGLVELDESAQEIEPGTPVRFIPYGSFGL</sequence>
<organism evidence="8 9">
    <name type="scientific">Marinobacter excellens LAMA 842</name>
    <dbReference type="NCBI Taxonomy" id="1306954"/>
    <lineage>
        <taxon>Bacteria</taxon>
        <taxon>Pseudomonadati</taxon>
        <taxon>Pseudomonadota</taxon>
        <taxon>Gammaproteobacteria</taxon>
        <taxon>Pseudomonadales</taxon>
        <taxon>Marinobacteraceae</taxon>
        <taxon>Marinobacter</taxon>
    </lineage>
</organism>
<dbReference type="Gene3D" id="2.170.190.11">
    <property type="entry name" value="Molybdopterin biosynthesis moea protein, domain 3"/>
    <property type="match status" value="1"/>
</dbReference>
<dbReference type="InterPro" id="IPR005110">
    <property type="entry name" value="MoeA_linker/N"/>
</dbReference>
<dbReference type="PROSITE" id="PS01079">
    <property type="entry name" value="MOCF_BIOSYNTHESIS_2"/>
    <property type="match status" value="1"/>
</dbReference>
<dbReference type="GO" id="GO:0046872">
    <property type="term" value="F:metal ion binding"/>
    <property type="evidence" value="ECO:0007669"/>
    <property type="project" value="UniProtKB-UniRule"/>
</dbReference>
<comment type="pathway">
    <text evidence="2 6">Cofactor biosynthesis; molybdopterin biosynthesis.</text>
</comment>
<dbReference type="PANTHER" id="PTHR10192:SF5">
    <property type="entry name" value="GEPHYRIN"/>
    <property type="match status" value="1"/>
</dbReference>
<dbReference type="InterPro" id="IPR036688">
    <property type="entry name" value="MoeA_C_domain_IV_sf"/>
</dbReference>
<dbReference type="UniPathway" id="UPA00344"/>